<dbReference type="STRING" id="80852.AWOD_II_0148"/>
<evidence type="ECO:0000256" key="4">
    <source>
        <dbReference type="ARBA" id="ARBA00033298"/>
    </source>
</evidence>
<dbReference type="PANTHER" id="PTHR46036">
    <property type="entry name" value="LACTOYLGLUTATHIONE LYASE"/>
    <property type="match status" value="1"/>
</dbReference>
<evidence type="ECO:0000256" key="1">
    <source>
        <dbReference type="ARBA" id="ARBA00030291"/>
    </source>
</evidence>
<protein>
    <recommendedName>
        <fullName evidence="2">Aldoketomutase</fullName>
    </recommendedName>
    <alternativeName>
        <fullName evidence="1">Ketone-aldehyde mutase</fullName>
    </alternativeName>
    <alternativeName>
        <fullName evidence="3">Methylglyoxalase</fullName>
    </alternativeName>
    <alternativeName>
        <fullName evidence="4">S-D-lactoylglutathione methylglyoxal lyase</fullName>
    </alternativeName>
</protein>
<dbReference type="SUPFAM" id="SSF54593">
    <property type="entry name" value="Glyoxalase/Bleomycin resistance protein/Dihydroxybiphenyl dioxygenase"/>
    <property type="match status" value="1"/>
</dbReference>
<reference evidence="7" key="1">
    <citation type="submission" date="2014-09" db="EMBL/GenBank/DDBJ databases">
        <authorList>
            <person name="Hjerde E."/>
        </authorList>
    </citation>
    <scope>NUCLEOTIDE SEQUENCE [LARGE SCALE GENOMIC DNA]</scope>
    <source>
        <strain evidence="7">06/09/139</strain>
    </source>
</reference>
<dbReference type="PROSITE" id="PS51819">
    <property type="entry name" value="VOC"/>
    <property type="match status" value="1"/>
</dbReference>
<evidence type="ECO:0000256" key="2">
    <source>
        <dbReference type="ARBA" id="ARBA00030892"/>
    </source>
</evidence>
<dbReference type="Pfam" id="PF00903">
    <property type="entry name" value="Glyoxalase"/>
    <property type="match status" value="1"/>
</dbReference>
<accession>A0A090IBI8</accession>
<dbReference type="PANTHER" id="PTHR46036:SF5">
    <property type="entry name" value="LACTOYLGLUTATHIONE LYASE"/>
    <property type="match status" value="1"/>
</dbReference>
<name>A0A090IBI8_9GAMM</name>
<feature type="domain" description="VOC" evidence="5">
    <location>
        <begin position="3"/>
        <end position="126"/>
    </location>
</feature>
<evidence type="ECO:0000256" key="3">
    <source>
        <dbReference type="ARBA" id="ARBA00032460"/>
    </source>
</evidence>
<dbReference type="AlphaFoldDB" id="A0A090IBI8"/>
<dbReference type="InterPro" id="IPR029068">
    <property type="entry name" value="Glyas_Bleomycin-R_OHBP_Dase"/>
</dbReference>
<dbReference type="InterPro" id="IPR037523">
    <property type="entry name" value="VOC_core"/>
</dbReference>
<dbReference type="PATRIC" id="fig|80852.17.peg.2893"/>
<evidence type="ECO:0000313" key="6">
    <source>
        <dbReference type="EMBL" id="CED56799.1"/>
    </source>
</evidence>
<evidence type="ECO:0000259" key="5">
    <source>
        <dbReference type="PROSITE" id="PS51819"/>
    </source>
</evidence>
<proteinExistence type="predicted"/>
<evidence type="ECO:0000313" key="7">
    <source>
        <dbReference type="Proteomes" id="UP000032427"/>
    </source>
</evidence>
<dbReference type="EMBL" id="LN554847">
    <property type="protein sequence ID" value="CED56799.1"/>
    <property type="molecule type" value="Genomic_DNA"/>
</dbReference>
<sequence length="131" mass="15316">MAKLIHSMIRVTNLQNSIDFYRKALEIEVVEQYQFNDFTLAYLANSETGFELELTYNHNQTEPYVHGNMYGHLAVSVECIEKTHQNLIQHGIDVSDIKSLNHNNISLAIFFFITDPDGYKIEFIQRRGRYI</sequence>
<dbReference type="HOGENOM" id="CLU_046006_8_4_6"/>
<keyword evidence="7" id="KW-1185">Reference proteome</keyword>
<dbReference type="Gene3D" id="3.10.180.10">
    <property type="entry name" value="2,3-Dihydroxybiphenyl 1,2-Dioxygenase, domain 1"/>
    <property type="match status" value="1"/>
</dbReference>
<organism evidence="6 7">
    <name type="scientific">Aliivibrio wodanis</name>
    <dbReference type="NCBI Taxonomy" id="80852"/>
    <lineage>
        <taxon>Bacteria</taxon>
        <taxon>Pseudomonadati</taxon>
        <taxon>Pseudomonadota</taxon>
        <taxon>Gammaproteobacteria</taxon>
        <taxon>Vibrionales</taxon>
        <taxon>Vibrionaceae</taxon>
        <taxon>Aliivibrio</taxon>
    </lineage>
</organism>
<dbReference type="GO" id="GO:0019243">
    <property type="term" value="P:methylglyoxal catabolic process to D-lactate via S-lactoyl-glutathione"/>
    <property type="evidence" value="ECO:0007669"/>
    <property type="project" value="TreeGrafter"/>
</dbReference>
<dbReference type="KEGG" id="awd:AWOD_II_0148"/>
<dbReference type="GO" id="GO:0005737">
    <property type="term" value="C:cytoplasm"/>
    <property type="evidence" value="ECO:0007669"/>
    <property type="project" value="TreeGrafter"/>
</dbReference>
<gene>
    <name evidence="6" type="ORF">AWOD_II_0148</name>
</gene>
<dbReference type="GeneID" id="28542393"/>
<dbReference type="GO" id="GO:0004462">
    <property type="term" value="F:lactoylglutathione lyase activity"/>
    <property type="evidence" value="ECO:0007669"/>
    <property type="project" value="TreeGrafter"/>
</dbReference>
<dbReference type="OrthoDB" id="9789841at2"/>
<dbReference type="Proteomes" id="UP000032427">
    <property type="component" value="Chromosome 2"/>
</dbReference>
<dbReference type="InterPro" id="IPR004360">
    <property type="entry name" value="Glyas_Fos-R_dOase_dom"/>
</dbReference>